<evidence type="ECO:0000259" key="3">
    <source>
        <dbReference type="Pfam" id="PF09511"/>
    </source>
</evidence>
<dbReference type="PANTHER" id="PTHR32004:SF1">
    <property type="entry name" value="TRNA LIGASE"/>
    <property type="match status" value="1"/>
</dbReference>
<keyword evidence="5" id="KW-1185">Reference proteome</keyword>
<comment type="caution">
    <text evidence="4">The sequence shown here is derived from an EMBL/GenBank/DDBJ whole genome shotgun (WGS) entry which is preliminary data.</text>
</comment>
<dbReference type="InterPro" id="IPR015966">
    <property type="entry name" value="tRNA_lig_kin_fungi"/>
</dbReference>
<dbReference type="GO" id="GO:0006388">
    <property type="term" value="P:tRNA splicing, via endonucleolytic cleavage and ligation"/>
    <property type="evidence" value="ECO:0007669"/>
    <property type="project" value="InterPro"/>
</dbReference>
<dbReference type="Pfam" id="PF09511">
    <property type="entry name" value="RNA_lig_T4_1"/>
    <property type="match status" value="1"/>
</dbReference>
<dbReference type="GO" id="GO:0003972">
    <property type="term" value="F:RNA ligase (ATP) activity"/>
    <property type="evidence" value="ECO:0007669"/>
    <property type="project" value="InterPro"/>
</dbReference>
<evidence type="ECO:0000313" key="4">
    <source>
        <dbReference type="EMBL" id="KAI0302867.1"/>
    </source>
</evidence>
<dbReference type="EMBL" id="WTXG01000010">
    <property type="protein sequence ID" value="KAI0302867.1"/>
    <property type="molecule type" value="Genomic_DNA"/>
</dbReference>
<dbReference type="PANTHER" id="PTHR32004">
    <property type="entry name" value="TRNA LIGASE"/>
    <property type="match status" value="1"/>
</dbReference>
<feature type="domain" description="tRNA ligase kinase" evidence="2">
    <location>
        <begin position="418"/>
        <end position="538"/>
    </location>
</feature>
<accession>A0AAD4QPI0</accession>
<gene>
    <name evidence="4" type="ORF">B0F90DRAFT_1809766</name>
</gene>
<protein>
    <submittedName>
        <fullName evidence="4">RNA ligase-domain-containing protein</fullName>
    </submittedName>
</protein>
<proteinExistence type="predicted"/>
<reference evidence="4" key="1">
    <citation type="journal article" date="2022" name="New Phytol.">
        <title>Evolutionary transition to the ectomycorrhizal habit in the genomes of a hyperdiverse lineage of mushroom-forming fungi.</title>
        <authorList>
            <person name="Looney B."/>
            <person name="Miyauchi S."/>
            <person name="Morin E."/>
            <person name="Drula E."/>
            <person name="Courty P.E."/>
            <person name="Kohler A."/>
            <person name="Kuo A."/>
            <person name="LaButti K."/>
            <person name="Pangilinan J."/>
            <person name="Lipzen A."/>
            <person name="Riley R."/>
            <person name="Andreopoulos W."/>
            <person name="He G."/>
            <person name="Johnson J."/>
            <person name="Nolan M."/>
            <person name="Tritt A."/>
            <person name="Barry K.W."/>
            <person name="Grigoriev I.V."/>
            <person name="Nagy L.G."/>
            <person name="Hibbett D."/>
            <person name="Henrissat B."/>
            <person name="Matheny P.B."/>
            <person name="Labbe J."/>
            <person name="Martin F.M."/>
        </authorList>
    </citation>
    <scope>NUCLEOTIDE SEQUENCE</scope>
    <source>
        <strain evidence="4">BPL690</strain>
    </source>
</reference>
<keyword evidence="4" id="KW-0436">Ligase</keyword>
<sequence length="776" mass="87590">MGPPFRHVDSQLIVDLHLLCEKFPKLVKAVQYAAPAIPEITLESWRMSEYRYYDVPSPFPTLARGLFSIKEKREDEKESEDIRYRIVARGYDKFFNIGEVPWTSWSSLETYTKPPYTLTLKSNGCIIFIAALSPSKLVVTSKHSLGPVEGSLESHAQAGERWLLHHLERAGKTTEQLAEVLWEKNWTAVAELCDDSFEEHVLPYSPENTGLHLHGLNDCSGPFHTQSTTVVDAFAREWGFIITPSFELSSILEVKAFTEDIERSGKWNGEPLEGFVVRTTVSRTSTKDEISHEDGVIASPYPPGSSLFFKVKFDEPYMMYRDWREITKSLLSRGENAKLPKSKMDRPETKVYVEWVKGEIKKHPKLFDGYTKGHGIIATRERFLEWLGTREGWKNRAKKGDAESVDKSLSGKKSGKIVIMPIAVPGVGKTTISVALAELFRFAHTQSDDVRRKKSGPLFIKNVKGLLQDHDVVIADRNNHLRQHREGLRDAVKDMHPPVRLLALNWSLDQPPATIHRICADRILARGANHQSLQGDAKGKLHESEPLYDSEADATIEMDVLEGLEDSLAARLMGSFACLALAKARAYKPELRSDVKSKQQQQQQQQQKKRQEQEQEKEQQAEIKKEPPPPRYFALLAEIDLAEDRVARLPHVTIVHGKELPEKIALWERCVAMNALPRSPSFLARLSHVVANERIMAVTVEDLRVDHSEEGEGEGEGYDEGQEGSVFVSQLGADAELILRMHMTIGTRDASVLPVEAGEMVEAFRRGGKVVWRVCV</sequence>
<organism evidence="4 5">
    <name type="scientific">Multifurca ochricompacta</name>
    <dbReference type="NCBI Taxonomy" id="376703"/>
    <lineage>
        <taxon>Eukaryota</taxon>
        <taxon>Fungi</taxon>
        <taxon>Dikarya</taxon>
        <taxon>Basidiomycota</taxon>
        <taxon>Agaricomycotina</taxon>
        <taxon>Agaricomycetes</taxon>
        <taxon>Russulales</taxon>
        <taxon>Russulaceae</taxon>
        <taxon>Multifurca</taxon>
    </lineage>
</organism>
<dbReference type="AlphaFoldDB" id="A0AAD4QPI0"/>
<dbReference type="GO" id="GO:0005524">
    <property type="term" value="F:ATP binding"/>
    <property type="evidence" value="ECO:0007669"/>
    <property type="project" value="InterPro"/>
</dbReference>
<feature type="compositionally biased region" description="Basic and acidic residues" evidence="1">
    <location>
        <begin position="609"/>
        <end position="627"/>
    </location>
</feature>
<dbReference type="InterPro" id="IPR027417">
    <property type="entry name" value="P-loop_NTPase"/>
</dbReference>
<dbReference type="SUPFAM" id="SSF52540">
    <property type="entry name" value="P-loop containing nucleoside triphosphate hydrolases"/>
    <property type="match status" value="1"/>
</dbReference>
<dbReference type="Gene3D" id="3.40.50.300">
    <property type="entry name" value="P-loop containing nucleotide triphosphate hydrolases"/>
    <property type="match status" value="1"/>
</dbReference>
<dbReference type="InterPro" id="IPR019039">
    <property type="entry name" value="T4-Rnl1-like_N"/>
</dbReference>
<name>A0AAD4QPI0_9AGAM</name>
<dbReference type="Proteomes" id="UP001203297">
    <property type="component" value="Unassembled WGS sequence"/>
</dbReference>
<evidence type="ECO:0000256" key="1">
    <source>
        <dbReference type="SAM" id="MobiDB-lite"/>
    </source>
</evidence>
<dbReference type="Pfam" id="PF08303">
    <property type="entry name" value="tRNA_lig_kinase"/>
    <property type="match status" value="1"/>
</dbReference>
<evidence type="ECO:0000313" key="5">
    <source>
        <dbReference type="Proteomes" id="UP001203297"/>
    </source>
</evidence>
<dbReference type="GO" id="GO:0005634">
    <property type="term" value="C:nucleus"/>
    <property type="evidence" value="ECO:0007669"/>
    <property type="project" value="TreeGrafter"/>
</dbReference>
<feature type="domain" description="T4 RNA ligase 1-like N-terminal" evidence="3">
    <location>
        <begin position="63"/>
        <end position="317"/>
    </location>
</feature>
<evidence type="ECO:0000259" key="2">
    <source>
        <dbReference type="Pfam" id="PF08303"/>
    </source>
</evidence>
<feature type="region of interest" description="Disordered" evidence="1">
    <location>
        <begin position="592"/>
        <end position="627"/>
    </location>
</feature>